<dbReference type="AlphaFoldDB" id="A0A225M080"/>
<proteinExistence type="inferred from homology"/>
<dbReference type="Pfam" id="PF00126">
    <property type="entry name" value="HTH_1"/>
    <property type="match status" value="1"/>
</dbReference>
<dbReference type="Pfam" id="PF03466">
    <property type="entry name" value="LysR_substrate"/>
    <property type="match status" value="1"/>
</dbReference>
<reference evidence="7" key="1">
    <citation type="submission" date="2017-06" db="EMBL/GenBank/DDBJ databases">
        <title>Herbaspirillum phytohormonus sp. nov., isolated from the root nodule of Robinia pseudoacacia in lead-zinc mine.</title>
        <authorList>
            <person name="Fan M."/>
            <person name="Lin Y."/>
        </authorList>
    </citation>
    <scope>NUCLEOTIDE SEQUENCE [LARGE SCALE GENOMIC DNA]</scope>
    <source>
        <strain evidence="7">SC-089</strain>
    </source>
</reference>
<dbReference type="SUPFAM" id="SSF46785">
    <property type="entry name" value="Winged helix' DNA-binding domain"/>
    <property type="match status" value="1"/>
</dbReference>
<comment type="caution">
    <text evidence="6">The sequence shown here is derived from an EMBL/GenBank/DDBJ whole genome shotgun (WGS) entry which is preliminary data.</text>
</comment>
<protein>
    <submittedName>
        <fullName evidence="6">LysR family transcriptional regulator</fullName>
    </submittedName>
</protein>
<evidence type="ECO:0000259" key="5">
    <source>
        <dbReference type="PROSITE" id="PS50931"/>
    </source>
</evidence>
<sequence length="292" mass="32047">MKLGNLPTLQAVIRRGNFAAAARELALTPSAVSQQMRQLEDYFGSPLFDRSGRSVKPTSFALEVVATVDGALAQLDALRDRNRPEVSGRLRLGVINSVLLSTLPAILRTTSQRYPNLRVTLEPENTSEKLLEALKAGDIDAAVVVRPRTGISRKLVCEAVFEEPFILAYPTQTAQPHEVEAIVRALPWIRYNGSLEGGRLATAFVRSIAPDLHPQYEVMTAHGVLGIVAEGLGFSVIPAPQKPVLDLCDVKLISLGERMPKREIVLARRSADVDRRRIDALHQCVKEVYASI</sequence>
<evidence type="ECO:0000256" key="4">
    <source>
        <dbReference type="ARBA" id="ARBA00023163"/>
    </source>
</evidence>
<name>A0A225M080_9BURK</name>
<organism evidence="6 7">
    <name type="scientific">Candidimonas nitroreducens</name>
    <dbReference type="NCBI Taxonomy" id="683354"/>
    <lineage>
        <taxon>Bacteria</taxon>
        <taxon>Pseudomonadati</taxon>
        <taxon>Pseudomonadota</taxon>
        <taxon>Betaproteobacteria</taxon>
        <taxon>Burkholderiales</taxon>
        <taxon>Alcaligenaceae</taxon>
        <taxon>Candidimonas</taxon>
    </lineage>
</organism>
<comment type="similarity">
    <text evidence="1">Belongs to the LysR transcriptional regulatory family.</text>
</comment>
<dbReference type="Gene3D" id="3.40.190.10">
    <property type="entry name" value="Periplasmic binding protein-like II"/>
    <property type="match status" value="2"/>
</dbReference>
<dbReference type="InterPro" id="IPR000847">
    <property type="entry name" value="LysR_HTH_N"/>
</dbReference>
<evidence type="ECO:0000313" key="7">
    <source>
        <dbReference type="Proteomes" id="UP000214603"/>
    </source>
</evidence>
<dbReference type="PANTHER" id="PTHR30346">
    <property type="entry name" value="TRANSCRIPTIONAL DUAL REGULATOR HCAR-RELATED"/>
    <property type="match status" value="1"/>
</dbReference>
<evidence type="ECO:0000313" key="6">
    <source>
        <dbReference type="EMBL" id="OWT54795.1"/>
    </source>
</evidence>
<dbReference type="InterPro" id="IPR005119">
    <property type="entry name" value="LysR_subst-bd"/>
</dbReference>
<dbReference type="PROSITE" id="PS50931">
    <property type="entry name" value="HTH_LYSR"/>
    <property type="match status" value="1"/>
</dbReference>
<dbReference type="RefSeq" id="WP_088605543.1">
    <property type="nucleotide sequence ID" value="NZ_NJIH01000014.1"/>
</dbReference>
<dbReference type="InterPro" id="IPR036388">
    <property type="entry name" value="WH-like_DNA-bd_sf"/>
</dbReference>
<gene>
    <name evidence="6" type="ORF">CEY11_21810</name>
</gene>
<evidence type="ECO:0000256" key="1">
    <source>
        <dbReference type="ARBA" id="ARBA00009437"/>
    </source>
</evidence>
<dbReference type="GO" id="GO:0003700">
    <property type="term" value="F:DNA-binding transcription factor activity"/>
    <property type="evidence" value="ECO:0007669"/>
    <property type="project" value="InterPro"/>
</dbReference>
<keyword evidence="3" id="KW-0238">DNA-binding</keyword>
<evidence type="ECO:0000256" key="3">
    <source>
        <dbReference type="ARBA" id="ARBA00023125"/>
    </source>
</evidence>
<accession>A0A225M080</accession>
<dbReference type="Gene3D" id="1.10.10.10">
    <property type="entry name" value="Winged helix-like DNA-binding domain superfamily/Winged helix DNA-binding domain"/>
    <property type="match status" value="1"/>
</dbReference>
<dbReference type="GO" id="GO:0032993">
    <property type="term" value="C:protein-DNA complex"/>
    <property type="evidence" value="ECO:0007669"/>
    <property type="project" value="TreeGrafter"/>
</dbReference>
<dbReference type="PRINTS" id="PR00039">
    <property type="entry name" value="HTHLYSR"/>
</dbReference>
<dbReference type="EMBL" id="NJIH01000014">
    <property type="protein sequence ID" value="OWT54795.1"/>
    <property type="molecule type" value="Genomic_DNA"/>
</dbReference>
<keyword evidence="2" id="KW-0805">Transcription regulation</keyword>
<dbReference type="SUPFAM" id="SSF53850">
    <property type="entry name" value="Periplasmic binding protein-like II"/>
    <property type="match status" value="1"/>
</dbReference>
<keyword evidence="7" id="KW-1185">Reference proteome</keyword>
<feature type="domain" description="HTH lysR-type" evidence="5">
    <location>
        <begin position="1"/>
        <end position="58"/>
    </location>
</feature>
<dbReference type="GO" id="GO:0003677">
    <property type="term" value="F:DNA binding"/>
    <property type="evidence" value="ECO:0007669"/>
    <property type="project" value="UniProtKB-KW"/>
</dbReference>
<dbReference type="InterPro" id="IPR036390">
    <property type="entry name" value="WH_DNA-bd_sf"/>
</dbReference>
<dbReference type="OrthoDB" id="8707631at2"/>
<evidence type="ECO:0000256" key="2">
    <source>
        <dbReference type="ARBA" id="ARBA00023015"/>
    </source>
</evidence>
<dbReference type="PANTHER" id="PTHR30346:SF28">
    <property type="entry name" value="HTH-TYPE TRANSCRIPTIONAL REGULATOR CYNR"/>
    <property type="match status" value="1"/>
</dbReference>
<keyword evidence="4" id="KW-0804">Transcription</keyword>
<dbReference type="Proteomes" id="UP000214603">
    <property type="component" value="Unassembled WGS sequence"/>
</dbReference>